<evidence type="ECO:0000313" key="1">
    <source>
        <dbReference type="EMBL" id="KAJ1361198.1"/>
    </source>
</evidence>
<dbReference type="EMBL" id="JAHQIW010004131">
    <property type="protein sequence ID" value="KAJ1361198.1"/>
    <property type="molecule type" value="Genomic_DNA"/>
</dbReference>
<accession>A0AAD5QQU5</accession>
<proteinExistence type="predicted"/>
<sequence length="73" mass="8241">MFDINKAHEFYRLIRLLATSSNLSNTPSCASPRSQEYQVVTMAAVLKKEANGLNVTNPNQVTRSPHVRKLIRN</sequence>
<evidence type="ECO:0000313" key="2">
    <source>
        <dbReference type="Proteomes" id="UP001196413"/>
    </source>
</evidence>
<dbReference type="AlphaFoldDB" id="A0AAD5QQU5"/>
<name>A0AAD5QQU5_PARTN</name>
<organism evidence="1 2">
    <name type="scientific">Parelaphostrongylus tenuis</name>
    <name type="common">Meningeal worm</name>
    <dbReference type="NCBI Taxonomy" id="148309"/>
    <lineage>
        <taxon>Eukaryota</taxon>
        <taxon>Metazoa</taxon>
        <taxon>Ecdysozoa</taxon>
        <taxon>Nematoda</taxon>
        <taxon>Chromadorea</taxon>
        <taxon>Rhabditida</taxon>
        <taxon>Rhabditina</taxon>
        <taxon>Rhabditomorpha</taxon>
        <taxon>Strongyloidea</taxon>
        <taxon>Metastrongylidae</taxon>
        <taxon>Parelaphostrongylus</taxon>
    </lineage>
</organism>
<dbReference type="Proteomes" id="UP001196413">
    <property type="component" value="Unassembled WGS sequence"/>
</dbReference>
<comment type="caution">
    <text evidence="1">The sequence shown here is derived from an EMBL/GenBank/DDBJ whole genome shotgun (WGS) entry which is preliminary data.</text>
</comment>
<protein>
    <submittedName>
        <fullName evidence="1">Uncharacterized protein</fullName>
    </submittedName>
</protein>
<keyword evidence="2" id="KW-1185">Reference proteome</keyword>
<gene>
    <name evidence="1" type="ORF">KIN20_020395</name>
</gene>
<reference evidence="1" key="1">
    <citation type="submission" date="2021-06" db="EMBL/GenBank/DDBJ databases">
        <title>Parelaphostrongylus tenuis whole genome reference sequence.</title>
        <authorList>
            <person name="Garwood T.J."/>
            <person name="Larsen P.A."/>
            <person name="Fountain-Jones N.M."/>
            <person name="Garbe J.R."/>
            <person name="Macchietto M.G."/>
            <person name="Kania S.A."/>
            <person name="Gerhold R.W."/>
            <person name="Richards J.E."/>
            <person name="Wolf T.M."/>
        </authorList>
    </citation>
    <scope>NUCLEOTIDE SEQUENCE</scope>
    <source>
        <strain evidence="1">MNPRO001-30</strain>
        <tissue evidence="1">Meninges</tissue>
    </source>
</reference>